<name>A0A4S3L046_9GAMM</name>
<dbReference type="EMBL" id="SMAF01000001">
    <property type="protein sequence ID" value="TCT01295.1"/>
    <property type="molecule type" value="Genomic_DNA"/>
</dbReference>
<dbReference type="Pfam" id="PF23023">
    <property type="entry name" value="Anti-Pycsar_Apyc1"/>
    <property type="match status" value="1"/>
</dbReference>
<dbReference type="AlphaFoldDB" id="A0A4S3L046"/>
<accession>A0A4S3L046</accession>
<dbReference type="InterPro" id="IPR036866">
    <property type="entry name" value="RibonucZ/Hydroxyglut_hydro"/>
</dbReference>
<evidence type="ECO:0000313" key="1">
    <source>
        <dbReference type="EMBL" id="TCT01295.1"/>
    </source>
</evidence>
<gene>
    <name evidence="1" type="ORF">EDC25_101155</name>
</gene>
<organism evidence="1 2">
    <name type="scientific">Pseudofulvimonas gallinarii</name>
    <dbReference type="NCBI Taxonomy" id="634155"/>
    <lineage>
        <taxon>Bacteria</taxon>
        <taxon>Pseudomonadati</taxon>
        <taxon>Pseudomonadota</taxon>
        <taxon>Gammaproteobacteria</taxon>
        <taxon>Lysobacterales</taxon>
        <taxon>Rhodanobacteraceae</taxon>
        <taxon>Pseudofulvimonas</taxon>
    </lineage>
</organism>
<comment type="caution">
    <text evidence="1">The sequence shown here is derived from an EMBL/GenBank/DDBJ whole genome shotgun (WGS) entry which is preliminary data.</text>
</comment>
<proteinExistence type="predicted"/>
<evidence type="ECO:0000313" key="2">
    <source>
        <dbReference type="Proteomes" id="UP000294599"/>
    </source>
</evidence>
<dbReference type="Proteomes" id="UP000294599">
    <property type="component" value="Unassembled WGS sequence"/>
</dbReference>
<dbReference type="RefSeq" id="WP_123521787.1">
    <property type="nucleotide sequence ID" value="NZ_JBHLWF010000005.1"/>
</dbReference>
<dbReference type="SUPFAM" id="SSF56281">
    <property type="entry name" value="Metallo-hydrolase/oxidoreductase"/>
    <property type="match status" value="1"/>
</dbReference>
<protein>
    <submittedName>
        <fullName evidence="1">Ribonuclease BN (tRNA processing enzyme)</fullName>
    </submittedName>
</protein>
<dbReference type="PANTHER" id="PTHR42663:SF6">
    <property type="entry name" value="HYDROLASE C777.06C-RELATED"/>
    <property type="match status" value="1"/>
</dbReference>
<dbReference type="PANTHER" id="PTHR42663">
    <property type="entry name" value="HYDROLASE C777.06C-RELATED-RELATED"/>
    <property type="match status" value="1"/>
</dbReference>
<reference evidence="1 2" key="1">
    <citation type="submission" date="2019-03" db="EMBL/GenBank/DDBJ databases">
        <title>Genomic Encyclopedia of Type Strains, Phase IV (KMG-IV): sequencing the most valuable type-strain genomes for metagenomic binning, comparative biology and taxonomic classification.</title>
        <authorList>
            <person name="Goeker M."/>
        </authorList>
    </citation>
    <scope>NUCLEOTIDE SEQUENCE [LARGE SCALE GENOMIC DNA]</scope>
    <source>
        <strain evidence="1 2">DSM 21944</strain>
    </source>
</reference>
<keyword evidence="2" id="KW-1185">Reference proteome</keyword>
<sequence>MASIALQFLGVGNAGAVDLGESSAVILRDGRPMLLIDCGPQVPARFREKFGAPPPALFVTHTHLDHVGGFERLFVEQWFDRERRGRLPVFVPVSVLPLLHQRVADHPNALAEGDVNFWQAFQLVPVNRGFWLDGLWFDIFPVRHHAVGAAYALGLRGSFVYTGDTRPVPEMLSHYAADGETVFHDCALQGNPSHTGLDDLSREYPAALRERFVLYHFGNEAEADALRQAGYRVATRDAAIAVPAPMPQSADAAVRRTIS</sequence>
<dbReference type="OrthoDB" id="9803916at2"/>
<dbReference type="Gene3D" id="3.60.15.10">
    <property type="entry name" value="Ribonuclease Z/Hydroxyacylglutathione hydrolase-like"/>
    <property type="match status" value="1"/>
</dbReference>